<organism evidence="4 5">
    <name type="scientific">Agathobaculum butyriciproducens</name>
    <dbReference type="NCBI Taxonomy" id="1628085"/>
    <lineage>
        <taxon>Bacteria</taxon>
        <taxon>Bacillati</taxon>
        <taxon>Bacillota</taxon>
        <taxon>Clostridia</taxon>
        <taxon>Eubacteriales</taxon>
        <taxon>Butyricicoccaceae</taxon>
        <taxon>Agathobaculum</taxon>
    </lineage>
</organism>
<evidence type="ECO:0000313" key="5">
    <source>
        <dbReference type="Proteomes" id="UP001298753"/>
    </source>
</evidence>
<keyword evidence="5" id="KW-1185">Reference proteome</keyword>
<accession>A0AAW4W5V5</accession>
<evidence type="ECO:0000256" key="2">
    <source>
        <dbReference type="SAM" id="SignalP"/>
    </source>
</evidence>
<keyword evidence="1" id="KW-0677">Repeat</keyword>
<dbReference type="InterPro" id="IPR001119">
    <property type="entry name" value="SLH_dom"/>
</dbReference>
<dbReference type="Proteomes" id="UP001298753">
    <property type="component" value="Unassembled WGS sequence"/>
</dbReference>
<proteinExistence type="predicted"/>
<dbReference type="PROSITE" id="PS51272">
    <property type="entry name" value="SLH"/>
    <property type="match status" value="2"/>
</dbReference>
<evidence type="ECO:0000313" key="4">
    <source>
        <dbReference type="EMBL" id="MCC2176490.1"/>
    </source>
</evidence>
<dbReference type="Pfam" id="PF00395">
    <property type="entry name" value="SLH"/>
    <property type="match status" value="2"/>
</dbReference>
<feature type="domain" description="SLH" evidence="3">
    <location>
        <begin position="22"/>
        <end position="85"/>
    </location>
</feature>
<feature type="domain" description="SLH" evidence="3">
    <location>
        <begin position="86"/>
        <end position="149"/>
    </location>
</feature>
<dbReference type="AlphaFoldDB" id="A0AAW4W5V5"/>
<keyword evidence="2" id="KW-0732">Signal</keyword>
<dbReference type="EMBL" id="JAJEPX010000010">
    <property type="protein sequence ID" value="MCC2176490.1"/>
    <property type="molecule type" value="Genomic_DNA"/>
</dbReference>
<evidence type="ECO:0000256" key="1">
    <source>
        <dbReference type="ARBA" id="ARBA00022737"/>
    </source>
</evidence>
<evidence type="ECO:0000259" key="3">
    <source>
        <dbReference type="PROSITE" id="PS51272"/>
    </source>
</evidence>
<sequence>MKNLKKVLALVLAFACAFTMFASAAFTDQADIKVKAEAVDTLVQLGVINGYTDGSFKPNDTVTRAEMAKMIYVLRTGNSDASAYNDDKTSFTDIGSHWARGYIKYCQSLGIIAGKSNTKFVPNDKVTAQEAAKMLLVTLGYDANKAGLVGVNWTSRTNALADENGLLEDVNTSFTGPCPRQYAAQLIYNAIDTPTVVWRDDAYTNTNYKDEDNKTIGEKYMGLTKFKAANGAHNNILTKVEKEDGRDTYSITVNGKTFTRVVADYTNLIGQDVVVMAKDKDTSKVFGVYAAEDSKVLATGFVGQLEKDGTEKIKLDGKSFKFDDSNPDADLVYEINTDTKAKSLAKLAAAVDKNASIDKNVAAQPVKLIDNNGDGKIDAAIVTPVKVGQVSAVTKTSVTIKGVKTVKFDDDTIYDGVKKDDYVCYVADVNNSSDGAIVTKLDATAGKVSGKRTHEAQVDSTWYKTAGDVSVDTNSSYDFVIVGGVVLFADETEGSVKNVAYIGAVKAKADTIVGDNDVTVKVRMYFPDKTDAEVKVSKIAGTKLKKGTITTGENANVETKAVAAINAILANNGLVTYSKLSDGTYDIKAVSSKNLAGTDAFVDATTKNYHSSSVNGAYYDSKINKVSVDDEAVIYVKTANETKVLTGKQLKNWDKTVDANLKFTAAYLAEETNGINYVKVAALVADKNVDVPGSKDAVYAYAVTDVYTATVDGEDKDAVQAWNGTKVVTLYADGTFNETIKAGDLFSYKENGNYIEKIDTHSAASAAVIGFDGKAEGEITLKVAGSAAQTYTLDEDVVVYVVKDGDHEGVADASISSIVEAGYNKAGDKRIENVKFILGTGEDNDKVVAIIIDEDNELDNAKEV</sequence>
<protein>
    <submittedName>
        <fullName evidence="4">S-layer homology domain-containing protein</fullName>
    </submittedName>
</protein>
<feature type="signal peptide" evidence="2">
    <location>
        <begin position="1"/>
        <end position="24"/>
    </location>
</feature>
<reference evidence="4 5" key="1">
    <citation type="submission" date="2021-10" db="EMBL/GenBank/DDBJ databases">
        <title>Anaerobic single-cell dispensing facilitates the cultivation of human gut bacteria.</title>
        <authorList>
            <person name="Afrizal A."/>
        </authorList>
    </citation>
    <scope>NUCLEOTIDE SEQUENCE [LARGE SCALE GENOMIC DNA]</scope>
    <source>
        <strain evidence="4 5">CLA-AA-H270</strain>
    </source>
</reference>
<name>A0AAW4W5V5_9FIRM</name>
<gene>
    <name evidence="4" type="ORF">LKD22_05005</name>
</gene>
<feature type="chain" id="PRO_5043565795" evidence="2">
    <location>
        <begin position="25"/>
        <end position="864"/>
    </location>
</feature>
<dbReference type="RefSeq" id="WP_227600419.1">
    <property type="nucleotide sequence ID" value="NZ_JAJEPX010000010.1"/>
</dbReference>
<comment type="caution">
    <text evidence="4">The sequence shown here is derived from an EMBL/GenBank/DDBJ whole genome shotgun (WGS) entry which is preliminary data.</text>
</comment>